<dbReference type="CDD" id="cd05254">
    <property type="entry name" value="dTDP_HR_like_SDR_e"/>
    <property type="match status" value="1"/>
</dbReference>
<reference evidence="4" key="1">
    <citation type="submission" date="2015-07" db="EMBL/GenBank/DDBJ databases">
        <title>Draft Genome Sequences of Anaerolinea thermolimosa IMO-1, Bellilinea caldifistulae GOMI-1, Leptolinea tardivitalis YMTK-2, Levilinea saccharolytica KIBI-1,Longilinea arvoryzae KOME-1, Previously Described as Members of the Anaerolineaceae (Chloroflexi).</title>
        <authorList>
            <person name="Sekiguchi Y."/>
            <person name="Ohashi A."/>
            <person name="Matsuura N."/>
            <person name="Tourlousse M.D."/>
        </authorList>
    </citation>
    <scope>NUCLEOTIDE SEQUENCE [LARGE SCALE GENOMIC DNA]</scope>
    <source>
        <strain evidence="4">KOME-1</strain>
    </source>
</reference>
<comment type="function">
    <text evidence="2">Catalyzes the reduction of dTDP-6-deoxy-L-lyxo-4-hexulose to yield dTDP-L-rhamnose.</text>
</comment>
<evidence type="ECO:0000259" key="3">
    <source>
        <dbReference type="Pfam" id="PF04321"/>
    </source>
</evidence>
<proteinExistence type="inferred from homology"/>
<dbReference type="Proteomes" id="UP000055060">
    <property type="component" value="Unassembled WGS sequence"/>
</dbReference>
<comment type="pathway">
    <text evidence="2">Carbohydrate biosynthesis; dTDP-L-rhamnose biosynthesis.</text>
</comment>
<name>A0A0S7B8E3_9CHLR</name>
<organism evidence="4">
    <name type="scientific">Longilinea arvoryzae</name>
    <dbReference type="NCBI Taxonomy" id="360412"/>
    <lineage>
        <taxon>Bacteria</taxon>
        <taxon>Bacillati</taxon>
        <taxon>Chloroflexota</taxon>
        <taxon>Anaerolineae</taxon>
        <taxon>Anaerolineales</taxon>
        <taxon>Anaerolineaceae</taxon>
        <taxon>Longilinea</taxon>
    </lineage>
</organism>
<dbReference type="SUPFAM" id="SSF51735">
    <property type="entry name" value="NAD(P)-binding Rossmann-fold domains"/>
    <property type="match status" value="1"/>
</dbReference>
<dbReference type="EMBL" id="DF967972">
    <property type="protein sequence ID" value="GAP13775.1"/>
    <property type="molecule type" value="Genomic_DNA"/>
</dbReference>
<evidence type="ECO:0000256" key="2">
    <source>
        <dbReference type="RuleBase" id="RU364082"/>
    </source>
</evidence>
<keyword evidence="2" id="KW-0560">Oxidoreductase</keyword>
<dbReference type="UniPathway" id="UPA00124"/>
<dbReference type="Gene3D" id="3.40.50.720">
    <property type="entry name" value="NAD(P)-binding Rossmann-like Domain"/>
    <property type="match status" value="1"/>
</dbReference>
<dbReference type="AlphaFoldDB" id="A0A0S7B8E3"/>
<dbReference type="OrthoDB" id="9803892at2"/>
<evidence type="ECO:0000256" key="1">
    <source>
        <dbReference type="ARBA" id="ARBA00010944"/>
    </source>
</evidence>
<dbReference type="InterPro" id="IPR036291">
    <property type="entry name" value="NAD(P)-bd_dom_sf"/>
</dbReference>
<dbReference type="GO" id="GO:0019305">
    <property type="term" value="P:dTDP-rhamnose biosynthetic process"/>
    <property type="evidence" value="ECO:0007669"/>
    <property type="project" value="UniProtKB-UniPathway"/>
</dbReference>
<dbReference type="InterPro" id="IPR029903">
    <property type="entry name" value="RmlD-like-bd"/>
</dbReference>
<dbReference type="STRING" id="360412.LARV_01530"/>
<protein>
    <recommendedName>
        <fullName evidence="2">dTDP-4-dehydrorhamnose reductase</fullName>
        <ecNumber evidence="2">1.1.1.133</ecNumber>
    </recommendedName>
</protein>
<dbReference type="GO" id="GO:0008831">
    <property type="term" value="F:dTDP-4-dehydrorhamnose reductase activity"/>
    <property type="evidence" value="ECO:0007669"/>
    <property type="project" value="UniProtKB-EC"/>
</dbReference>
<evidence type="ECO:0000313" key="5">
    <source>
        <dbReference type="Proteomes" id="UP000055060"/>
    </source>
</evidence>
<sequence length="306" mass="32942">MTRILVTGASGLLGLNFALQHAAQHQITGVVNSQALRRDAPFAVRSLDLSQPGSGAALLKAERPEILVHCAAVANLEVAEKNPALAQRVNADLPGELAEASRRLGVRMVHLSTDAVFDGAHGPYMESDQPHPLSAYARSKWAGEQAVAAANSQAIIARVNFYGWSLNGRRSLAEFFYNQLSGGQPANGWTDVFFCPLEVNMLGDLLLEMAQQGLEGLYHVVSSECLSKYDFGRAVARAFGFDEGLVKPTRVADSGLHAARSPDLRLSTMKLARDLGRALPGQAECLARFQREYAEGYAGRLRGLAA</sequence>
<dbReference type="EC" id="1.1.1.133" evidence="2"/>
<gene>
    <name evidence="4" type="ORF">LARV_01530</name>
</gene>
<dbReference type="RefSeq" id="WP_075073091.1">
    <property type="nucleotide sequence ID" value="NZ_DF967972.1"/>
</dbReference>
<dbReference type="PANTHER" id="PTHR10491:SF4">
    <property type="entry name" value="METHIONINE ADENOSYLTRANSFERASE 2 SUBUNIT BETA"/>
    <property type="match status" value="1"/>
</dbReference>
<dbReference type="InterPro" id="IPR005913">
    <property type="entry name" value="dTDP_dehydrorham_reduct"/>
</dbReference>
<accession>A0A0S7B8E3</accession>
<keyword evidence="2" id="KW-0521">NADP</keyword>
<evidence type="ECO:0000313" key="4">
    <source>
        <dbReference type="EMBL" id="GAP13775.1"/>
    </source>
</evidence>
<comment type="similarity">
    <text evidence="1 2">Belongs to the dTDP-4-dehydrorhamnose reductase family.</text>
</comment>
<feature type="domain" description="RmlD-like substrate binding" evidence="3">
    <location>
        <begin position="3"/>
        <end position="292"/>
    </location>
</feature>
<keyword evidence="5" id="KW-1185">Reference proteome</keyword>
<dbReference type="Pfam" id="PF04321">
    <property type="entry name" value="RmlD_sub_bind"/>
    <property type="match status" value="1"/>
</dbReference>
<dbReference type="PANTHER" id="PTHR10491">
    <property type="entry name" value="DTDP-4-DEHYDRORHAMNOSE REDUCTASE"/>
    <property type="match status" value="1"/>
</dbReference>